<dbReference type="PANTHER" id="PTHR12706">
    <property type="entry name" value="STRAWBERRY NOTCH-RELATED"/>
    <property type="match status" value="1"/>
</dbReference>
<keyword evidence="3" id="KW-1185">Reference proteome</keyword>
<reference evidence="2 3" key="1">
    <citation type="journal article" date="2012" name="J. Bacteriol.">
        <title>Genome sequence of benzo(a)pyrene-degrading bacterium Novosphingobium pentaromativorans US6-1.</title>
        <authorList>
            <person name="Luo Y.R."/>
            <person name="Kang S.G."/>
            <person name="Kim S.J."/>
            <person name="Kim M.R."/>
            <person name="Li N."/>
            <person name="Lee J.H."/>
            <person name="Kwon K.K."/>
        </authorList>
    </citation>
    <scope>NUCLEOTIDE SEQUENCE [LARGE SCALE GENOMIC DNA]</scope>
    <source>
        <strain evidence="2 3">US6-1</strain>
    </source>
</reference>
<dbReference type="Gene3D" id="3.40.50.300">
    <property type="entry name" value="P-loop containing nucleotide triphosphate hydrolases"/>
    <property type="match status" value="1"/>
</dbReference>
<name>G6EDT1_9SPHN</name>
<evidence type="ECO:0000313" key="2">
    <source>
        <dbReference type="EMBL" id="EHJ60569.1"/>
    </source>
</evidence>
<dbReference type="AlphaFoldDB" id="G6EDT1"/>
<dbReference type="InterPro" id="IPR029063">
    <property type="entry name" value="SAM-dependent_MTases_sf"/>
</dbReference>
<dbReference type="InterPro" id="IPR026741">
    <property type="entry name" value="SNO"/>
</dbReference>
<dbReference type="SUPFAM" id="SSF53335">
    <property type="entry name" value="S-adenosyl-L-methionine-dependent methyltransferases"/>
    <property type="match status" value="1"/>
</dbReference>
<dbReference type="PANTHER" id="PTHR12706:SF30">
    <property type="entry name" value="PROTEIN STRAWBERRY NOTCH-RELATED"/>
    <property type="match status" value="1"/>
</dbReference>
<feature type="domain" description="Strawberry notch AAA" evidence="1">
    <location>
        <begin position="380"/>
        <end position="585"/>
    </location>
</feature>
<dbReference type="SUPFAM" id="SSF52540">
    <property type="entry name" value="P-loop containing nucleoside triphosphate hydrolases"/>
    <property type="match status" value="1"/>
</dbReference>
<dbReference type="Proteomes" id="UP000004030">
    <property type="component" value="Unassembled WGS sequence"/>
</dbReference>
<protein>
    <recommendedName>
        <fullName evidence="1">Strawberry notch AAA domain-containing protein</fullName>
    </recommendedName>
</protein>
<dbReference type="GO" id="GO:0006355">
    <property type="term" value="P:regulation of DNA-templated transcription"/>
    <property type="evidence" value="ECO:0007669"/>
    <property type="project" value="InterPro"/>
</dbReference>
<dbReference type="PATRIC" id="fig|1088721.3.peg.2472"/>
<dbReference type="InterPro" id="IPR027417">
    <property type="entry name" value="P-loop_NTPase"/>
</dbReference>
<evidence type="ECO:0000313" key="3">
    <source>
        <dbReference type="Proteomes" id="UP000004030"/>
    </source>
</evidence>
<dbReference type="eggNOG" id="COG0827">
    <property type="taxonomic scope" value="Bacteria"/>
</dbReference>
<evidence type="ECO:0000259" key="1">
    <source>
        <dbReference type="Pfam" id="PF13872"/>
    </source>
</evidence>
<dbReference type="EMBL" id="AGFM01000037">
    <property type="protein sequence ID" value="EHJ60569.1"/>
    <property type="molecule type" value="Genomic_DNA"/>
</dbReference>
<gene>
    <name evidence="2" type="ORF">NSU_2502</name>
</gene>
<comment type="caution">
    <text evidence="2">The sequence shown here is derived from an EMBL/GenBank/DDBJ whole genome shotgun (WGS) entry which is preliminary data.</text>
</comment>
<dbReference type="Pfam" id="PF13872">
    <property type="entry name" value="AAA_34"/>
    <property type="match status" value="1"/>
</dbReference>
<dbReference type="Gene3D" id="3.40.50.150">
    <property type="entry name" value="Vaccinia Virus protein VP39"/>
    <property type="match status" value="1"/>
</dbReference>
<organism evidence="2 3">
    <name type="scientific">Novosphingobium pentaromativorans US6-1</name>
    <dbReference type="NCBI Taxonomy" id="1088721"/>
    <lineage>
        <taxon>Bacteria</taxon>
        <taxon>Pseudomonadati</taxon>
        <taxon>Pseudomonadota</taxon>
        <taxon>Alphaproteobacteria</taxon>
        <taxon>Sphingomonadales</taxon>
        <taxon>Sphingomonadaceae</taxon>
        <taxon>Novosphingobium</taxon>
    </lineage>
</organism>
<sequence length="637" mass="69176">MACAIGTRVAELLASGRHLTRAEIAGLFAEETGVMDWGSAWTIDDYNNAVEIGALLWLRESSRIDLATNVHEAEARFDWLKAALPPRHVRSEAQVEFQQFSTPPMLAWLMAKAAAVCVQDTLLEPSAGNGALALWGSVWKASLLLNEIDPARRGSLVHIFPAATITAHDGELIADLHRGPVPSVVLTNPPFAQSHERGKDGETAMRHLRGAMRAAANGARIVAIMPDGFDASKFAKAQDEASLLLNVRLEQMFRRTGTGIAVRLVVIDKVSTAPSSAITGDTCDLIAIHELLNALPPRVQISANIHRLPVGKPVCLVGKTSAHRAPVRPVAPFAATPAATANAIDLTYSILADPAPVPEQAGIYLPYRPSRIVFEDAPIHPTPLVESVAMGSVAAPQPDVVPRLPACWQADGLLSEAQCETLVYAAQAFARDLPGQFKVSQEGTSLELSRDGHAYRQGFFLGDGTGAGKGRQIAAVIMDRWLAGERRHVWITKNEALLEDARRDWEALGGLPLDLQPLSRWKLGHPVTMPEGILFVTYPTLRSGRAEDTRLDQILAWAGEDYDGVIAFDEAHAMANALGGSSTRGKVRHWRSTSWSSRLPMPMDMTGAPRKRRRWSALSLPARLLGSRPRMHRRALP</sequence>
<dbReference type="InterPro" id="IPR039187">
    <property type="entry name" value="SNO_AAA"/>
</dbReference>
<dbReference type="eggNOG" id="COG0553">
    <property type="taxonomic scope" value="Bacteria"/>
</dbReference>
<proteinExistence type="predicted"/>
<accession>G6EDT1</accession>